<reference evidence="2 3" key="1">
    <citation type="submission" date="2019-03" db="EMBL/GenBank/DDBJ databases">
        <title>Genomic Encyclopedia of Type Strains, Phase IV (KMG-IV): sequencing the most valuable type-strain genomes for metagenomic binning, comparative biology and taxonomic classification.</title>
        <authorList>
            <person name="Goeker M."/>
        </authorList>
    </citation>
    <scope>NUCLEOTIDE SEQUENCE [LARGE SCALE GENOMIC DNA]</scope>
    <source>
        <strain evidence="2 3">JA181</strain>
    </source>
</reference>
<sequence length="157" mass="16613">MTADPNRRGGTAVGYLTDLDPVEAGAVRCLRLWADGDAAQRELRRELTDRLGPLQGRAAAESLNTICTLCAMYGRRPLMRHSASCPCLGADESCFATFVAAAGAGDREDAMLMAAMLVRADLAPGLVDPATRLGLALRRLATGVAPQPSRPPAEKLH</sequence>
<evidence type="ECO:0000313" key="1">
    <source>
        <dbReference type="EMBL" id="MBL3578314.1"/>
    </source>
</evidence>
<keyword evidence="4" id="KW-1185">Reference proteome</keyword>
<evidence type="ECO:0000313" key="4">
    <source>
        <dbReference type="Proteomes" id="UP000635853"/>
    </source>
</evidence>
<name>A0A4R8FZF4_9RHOB</name>
<accession>A0A4R8FZF4</accession>
<evidence type="ECO:0000313" key="2">
    <source>
        <dbReference type="EMBL" id="TDX32541.1"/>
    </source>
</evidence>
<dbReference type="Proteomes" id="UP000635853">
    <property type="component" value="Unassembled WGS sequence"/>
</dbReference>
<reference evidence="4" key="2">
    <citation type="submission" date="2021-01" db="EMBL/GenBank/DDBJ databases">
        <title>Draft genomes of Rhodovulum sulfidophilum.</title>
        <authorList>
            <person name="Guzman M.S."/>
        </authorList>
    </citation>
    <scope>NUCLEOTIDE SEQUENCE [LARGE SCALE GENOMIC DNA]</scope>
    <source>
        <strain evidence="4">AB19</strain>
    </source>
</reference>
<proteinExistence type="predicted"/>
<dbReference type="AlphaFoldDB" id="A0A4R8FZF4"/>
<dbReference type="EMBL" id="JAESIL010000031">
    <property type="protein sequence ID" value="MBL3578314.1"/>
    <property type="molecule type" value="Genomic_DNA"/>
</dbReference>
<organism evidence="2 3">
    <name type="scientific">Rhodovulum visakhapatnamense</name>
    <dbReference type="NCBI Taxonomy" id="364297"/>
    <lineage>
        <taxon>Bacteria</taxon>
        <taxon>Pseudomonadati</taxon>
        <taxon>Pseudomonadota</taxon>
        <taxon>Alphaproteobacteria</taxon>
        <taxon>Rhodobacterales</taxon>
        <taxon>Paracoccaceae</taxon>
        <taxon>Rhodovulum</taxon>
    </lineage>
</organism>
<dbReference type="EMBL" id="SOEB01000003">
    <property type="protein sequence ID" value="TDX32541.1"/>
    <property type="molecule type" value="Genomic_DNA"/>
</dbReference>
<comment type="caution">
    <text evidence="2">The sequence shown here is derived from an EMBL/GenBank/DDBJ whole genome shotgun (WGS) entry which is preliminary data.</text>
</comment>
<gene>
    <name evidence="2" type="ORF">EV657_103112</name>
    <name evidence="1" type="ORF">JMJ92_09125</name>
</gene>
<evidence type="ECO:0000313" key="3">
    <source>
        <dbReference type="Proteomes" id="UP000295484"/>
    </source>
</evidence>
<dbReference type="Proteomes" id="UP000295484">
    <property type="component" value="Unassembled WGS sequence"/>
</dbReference>
<reference evidence="1" key="3">
    <citation type="submission" date="2021-01" db="EMBL/GenBank/DDBJ databases">
        <authorList>
            <person name="Guzman M.S."/>
        </authorList>
    </citation>
    <scope>NUCLEOTIDE SEQUENCE</scope>
    <source>
        <strain evidence="1">AB19</strain>
    </source>
</reference>
<dbReference type="RefSeq" id="WP_075786069.1">
    <property type="nucleotide sequence ID" value="NZ_JAESIL010000031.1"/>
</dbReference>
<protein>
    <submittedName>
        <fullName evidence="2">Uncharacterized protein</fullName>
    </submittedName>
</protein>